<dbReference type="EMBL" id="LVJE01000020">
    <property type="protein sequence ID" value="OAB26927.1"/>
    <property type="molecule type" value="Genomic_DNA"/>
</dbReference>
<comment type="caution">
    <text evidence="1">The sequence shown here is derived from an EMBL/GenBank/DDBJ whole genome shotgun (WGS) entry which is preliminary data.</text>
</comment>
<dbReference type="STRING" id="249352.SAMN05444395_11822"/>
<keyword evidence="2" id="KW-1185">Reference proteome</keyword>
<accession>A0A167W1H5</accession>
<evidence type="ECO:0000313" key="1">
    <source>
        <dbReference type="EMBL" id="OAB26927.1"/>
    </source>
</evidence>
<protein>
    <submittedName>
        <fullName evidence="1">Uncharacterized protein</fullName>
    </submittedName>
</protein>
<dbReference type="AlphaFoldDB" id="A0A167W1H5"/>
<gene>
    <name evidence="1" type="ORF">FBFR_12515</name>
</gene>
<name>A0A167W1H5_9FLAO</name>
<dbReference type="Proteomes" id="UP000077164">
    <property type="component" value="Unassembled WGS sequence"/>
</dbReference>
<reference evidence="1 2" key="1">
    <citation type="submission" date="2016-03" db="EMBL/GenBank/DDBJ databases">
        <title>Draft genome sequence of Flavobacterium fryxellicola DSM 16209.</title>
        <authorList>
            <person name="Shin S.-K."/>
            <person name="Yi H."/>
        </authorList>
    </citation>
    <scope>NUCLEOTIDE SEQUENCE [LARGE SCALE GENOMIC DNA]</scope>
    <source>
        <strain evidence="1 2">DSM 16209</strain>
    </source>
</reference>
<sequence>MIYSYFQIKDKHYNVLNGIKNNLYSQDKKSFVKKKVKKLNEYQFCFIFIDLMQHYKIAHFPLDVLELFFERSKITVNKSEYFSFNESGNLKDFVPVNVDWINFNCKNDLASFIAYMLETKEYPRETLLTKLLVLSDRLFDDIFHPLENIRIRFQDYIEDATRNGKSMKFDYLKEIILALENHQKHILELSYRIQEKVDKLSTNTQSQNYLIVTDDEILKKLYRELNKFDFIDENKTSMEQFIEVLKSDWKAHNSVIYLKMDNIQFKFFIDCINQFLRTKIPLSFIQAAKNIENNNGKINSKSVRSSVSKSKMLCKDYEVIKVIFEKL</sequence>
<organism evidence="1 2">
    <name type="scientific">Flavobacterium fryxellicola</name>
    <dbReference type="NCBI Taxonomy" id="249352"/>
    <lineage>
        <taxon>Bacteria</taxon>
        <taxon>Pseudomonadati</taxon>
        <taxon>Bacteroidota</taxon>
        <taxon>Flavobacteriia</taxon>
        <taxon>Flavobacteriales</taxon>
        <taxon>Flavobacteriaceae</taxon>
        <taxon>Flavobacterium</taxon>
    </lineage>
</organism>
<evidence type="ECO:0000313" key="2">
    <source>
        <dbReference type="Proteomes" id="UP000077164"/>
    </source>
</evidence>
<dbReference type="RefSeq" id="WP_066081864.1">
    <property type="nucleotide sequence ID" value="NZ_FRDK01000018.1"/>
</dbReference>
<dbReference type="OrthoDB" id="1350655at2"/>
<proteinExistence type="predicted"/>